<name>A0A5B9I3X3_BACCE</name>
<keyword evidence="1" id="KW-0614">Plasmid</keyword>
<evidence type="ECO:0000313" key="1">
    <source>
        <dbReference type="EMBL" id="QEF20300.1"/>
    </source>
</evidence>
<sequence>MYQNLYPYNYYNNSNEFRAFEVGHFYDTQKDLKIEMTPTGQTPFLFVIPAGTRLFVHRIDHEAGHEMVTGIFSFKDNGMCTIKSLRMPTDMLNTSGARRL</sequence>
<dbReference type="EMBL" id="CP042875">
    <property type="protein sequence ID" value="QEF20300.1"/>
    <property type="molecule type" value="Genomic_DNA"/>
</dbReference>
<geneLocation type="plasmid" evidence="1">
    <name>unnamed1</name>
</geneLocation>
<reference evidence="1" key="1">
    <citation type="submission" date="2019-08" db="EMBL/GenBank/DDBJ databases">
        <title>Antibiosis Participates in the Biocontrol of Bucillus cereus 0-9 Against Rice Sheath Blight.</title>
        <authorList>
            <person name="Wang G."/>
            <person name="Liu F."/>
        </authorList>
    </citation>
    <scope>NUCLEOTIDE SEQUENCE</scope>
    <source>
        <strain evidence="1">09</strain>
        <plasmid evidence="1">unnamed1</plasmid>
    </source>
</reference>
<protein>
    <submittedName>
        <fullName evidence="1">Uncharacterized protein</fullName>
    </submittedName>
</protein>
<accession>A0A5B9I3X3</accession>
<gene>
    <name evidence="1" type="ORF">FRY47_28840</name>
</gene>
<dbReference type="RefSeq" id="WP_000284559.1">
    <property type="nucleotide sequence ID" value="NZ_CP042875.1"/>
</dbReference>
<proteinExistence type="predicted"/>
<organism evidence="1">
    <name type="scientific">Bacillus cereus</name>
    <dbReference type="NCBI Taxonomy" id="1396"/>
    <lineage>
        <taxon>Bacteria</taxon>
        <taxon>Bacillati</taxon>
        <taxon>Bacillota</taxon>
        <taxon>Bacilli</taxon>
        <taxon>Bacillales</taxon>
        <taxon>Bacillaceae</taxon>
        <taxon>Bacillus</taxon>
        <taxon>Bacillus cereus group</taxon>
    </lineage>
</organism>
<dbReference type="AlphaFoldDB" id="A0A5B9I3X3"/>